<dbReference type="SUPFAM" id="SSF142906">
    <property type="entry name" value="YjbR-like"/>
    <property type="match status" value="1"/>
</dbReference>
<dbReference type="Pfam" id="PF04237">
    <property type="entry name" value="YjbR"/>
    <property type="match status" value="1"/>
</dbReference>
<proteinExistence type="predicted"/>
<gene>
    <name evidence="1" type="ORF">AB0C36_05510</name>
</gene>
<accession>A0ABV3DB23</accession>
<dbReference type="InterPro" id="IPR058532">
    <property type="entry name" value="YjbR/MT2646/Rv2570-like"/>
</dbReference>
<dbReference type="Proteomes" id="UP001551482">
    <property type="component" value="Unassembled WGS sequence"/>
</dbReference>
<dbReference type="GO" id="GO:0003677">
    <property type="term" value="F:DNA binding"/>
    <property type="evidence" value="ECO:0007669"/>
    <property type="project" value="UniProtKB-KW"/>
</dbReference>
<protein>
    <submittedName>
        <fullName evidence="1">MmcQ/YjbR family DNA-binding protein</fullName>
    </submittedName>
</protein>
<dbReference type="RefSeq" id="WP_358349624.1">
    <property type="nucleotide sequence ID" value="NZ_JBEZFP010000009.1"/>
</dbReference>
<comment type="caution">
    <text evidence="1">The sequence shown here is derived from an EMBL/GenBank/DDBJ whole genome shotgun (WGS) entry which is preliminary data.</text>
</comment>
<name>A0ABV3DB23_9ACTN</name>
<keyword evidence="2" id="KW-1185">Reference proteome</keyword>
<sequence>MATNADDVRREALALPETSEKFTWNTPTFRVRDKIFAALGEDDTSVAFRCPREERAELISSEPDKFFMRAGHDDNYDWIRAHLAAVDDVEELRAILLDAWRMTAPKRVLKAYDEARAADDS</sequence>
<evidence type="ECO:0000313" key="1">
    <source>
        <dbReference type="EMBL" id="MEU8132946.1"/>
    </source>
</evidence>
<dbReference type="Gene3D" id="3.90.1150.30">
    <property type="match status" value="1"/>
</dbReference>
<dbReference type="EMBL" id="JBEZFP010000009">
    <property type="protein sequence ID" value="MEU8132946.1"/>
    <property type="molecule type" value="Genomic_DNA"/>
</dbReference>
<evidence type="ECO:0000313" key="2">
    <source>
        <dbReference type="Proteomes" id="UP001551482"/>
    </source>
</evidence>
<dbReference type="InterPro" id="IPR038056">
    <property type="entry name" value="YjbR-like_sf"/>
</dbReference>
<keyword evidence="1" id="KW-0238">DNA-binding</keyword>
<reference evidence="1 2" key="1">
    <citation type="submission" date="2024-06" db="EMBL/GenBank/DDBJ databases">
        <title>The Natural Products Discovery Center: Release of the First 8490 Sequenced Strains for Exploring Actinobacteria Biosynthetic Diversity.</title>
        <authorList>
            <person name="Kalkreuter E."/>
            <person name="Kautsar S.A."/>
            <person name="Yang D."/>
            <person name="Bader C.D."/>
            <person name="Teijaro C.N."/>
            <person name="Fluegel L."/>
            <person name="Davis C.M."/>
            <person name="Simpson J.R."/>
            <person name="Lauterbach L."/>
            <person name="Steele A.D."/>
            <person name="Gui C."/>
            <person name="Meng S."/>
            <person name="Li G."/>
            <person name="Viehrig K."/>
            <person name="Ye F."/>
            <person name="Su P."/>
            <person name="Kiefer A.F."/>
            <person name="Nichols A."/>
            <person name="Cepeda A.J."/>
            <person name="Yan W."/>
            <person name="Fan B."/>
            <person name="Jiang Y."/>
            <person name="Adhikari A."/>
            <person name="Zheng C.-J."/>
            <person name="Schuster L."/>
            <person name="Cowan T.M."/>
            <person name="Smanski M.J."/>
            <person name="Chevrette M.G."/>
            <person name="De Carvalho L.P.S."/>
            <person name="Shen B."/>
        </authorList>
    </citation>
    <scope>NUCLEOTIDE SEQUENCE [LARGE SCALE GENOMIC DNA]</scope>
    <source>
        <strain evidence="1 2">NPDC048946</strain>
    </source>
</reference>
<organism evidence="1 2">
    <name type="scientific">Streptodolium elevatio</name>
    <dbReference type="NCBI Taxonomy" id="3157996"/>
    <lineage>
        <taxon>Bacteria</taxon>
        <taxon>Bacillati</taxon>
        <taxon>Actinomycetota</taxon>
        <taxon>Actinomycetes</taxon>
        <taxon>Kitasatosporales</taxon>
        <taxon>Streptomycetaceae</taxon>
        <taxon>Streptodolium</taxon>
    </lineage>
</organism>